<sequence length="74" mass="8214">MRVLKKINTKCFPIYTPSPAAIYSGAICTQVINQSLVSREVAIRHSRLASDEMIYDIPPRRARAAPQPTAEQTA</sequence>
<gene>
    <name evidence="1" type="ORF">EVAR_46443_1</name>
</gene>
<proteinExistence type="predicted"/>
<dbReference type="Proteomes" id="UP000299102">
    <property type="component" value="Unassembled WGS sequence"/>
</dbReference>
<accession>A0A4C1XF29</accession>
<comment type="caution">
    <text evidence="1">The sequence shown here is derived from an EMBL/GenBank/DDBJ whole genome shotgun (WGS) entry which is preliminary data.</text>
</comment>
<dbReference type="EMBL" id="BGZK01000817">
    <property type="protein sequence ID" value="GBP61582.1"/>
    <property type="molecule type" value="Genomic_DNA"/>
</dbReference>
<evidence type="ECO:0000313" key="1">
    <source>
        <dbReference type="EMBL" id="GBP61582.1"/>
    </source>
</evidence>
<name>A0A4C1XF29_EUMVA</name>
<dbReference type="AlphaFoldDB" id="A0A4C1XF29"/>
<keyword evidence="2" id="KW-1185">Reference proteome</keyword>
<reference evidence="1 2" key="1">
    <citation type="journal article" date="2019" name="Commun. Biol.">
        <title>The bagworm genome reveals a unique fibroin gene that provides high tensile strength.</title>
        <authorList>
            <person name="Kono N."/>
            <person name="Nakamura H."/>
            <person name="Ohtoshi R."/>
            <person name="Tomita M."/>
            <person name="Numata K."/>
            <person name="Arakawa K."/>
        </authorList>
    </citation>
    <scope>NUCLEOTIDE SEQUENCE [LARGE SCALE GENOMIC DNA]</scope>
</reference>
<organism evidence="1 2">
    <name type="scientific">Eumeta variegata</name>
    <name type="common">Bagworm moth</name>
    <name type="synonym">Eumeta japonica</name>
    <dbReference type="NCBI Taxonomy" id="151549"/>
    <lineage>
        <taxon>Eukaryota</taxon>
        <taxon>Metazoa</taxon>
        <taxon>Ecdysozoa</taxon>
        <taxon>Arthropoda</taxon>
        <taxon>Hexapoda</taxon>
        <taxon>Insecta</taxon>
        <taxon>Pterygota</taxon>
        <taxon>Neoptera</taxon>
        <taxon>Endopterygota</taxon>
        <taxon>Lepidoptera</taxon>
        <taxon>Glossata</taxon>
        <taxon>Ditrysia</taxon>
        <taxon>Tineoidea</taxon>
        <taxon>Psychidae</taxon>
        <taxon>Oiketicinae</taxon>
        <taxon>Eumeta</taxon>
    </lineage>
</organism>
<evidence type="ECO:0000313" key="2">
    <source>
        <dbReference type="Proteomes" id="UP000299102"/>
    </source>
</evidence>
<protein>
    <submittedName>
        <fullName evidence="1">Uncharacterized protein</fullName>
    </submittedName>
</protein>